<evidence type="ECO:0000256" key="1">
    <source>
        <dbReference type="ARBA" id="ARBA00009437"/>
    </source>
</evidence>
<evidence type="ECO:0000259" key="5">
    <source>
        <dbReference type="PROSITE" id="PS50931"/>
    </source>
</evidence>
<comment type="similarity">
    <text evidence="1">Belongs to the LysR transcriptional regulatory family.</text>
</comment>
<evidence type="ECO:0000256" key="4">
    <source>
        <dbReference type="ARBA" id="ARBA00023163"/>
    </source>
</evidence>
<dbReference type="GO" id="GO:0003677">
    <property type="term" value="F:DNA binding"/>
    <property type="evidence" value="ECO:0007669"/>
    <property type="project" value="UniProtKB-KW"/>
</dbReference>
<proteinExistence type="inferred from homology"/>
<dbReference type="AlphaFoldDB" id="A0A849HM01"/>
<accession>A0A849HM01</accession>
<evidence type="ECO:0000313" key="7">
    <source>
        <dbReference type="Proteomes" id="UP000588586"/>
    </source>
</evidence>
<gene>
    <name evidence="6" type="ORF">HJG52_06410</name>
</gene>
<dbReference type="InterPro" id="IPR036388">
    <property type="entry name" value="WH-like_DNA-bd_sf"/>
</dbReference>
<reference evidence="6 7" key="1">
    <citation type="submission" date="2020-04" db="EMBL/GenBank/DDBJ databases">
        <title>Knoellia sp. isolate from air conditioner.</title>
        <authorList>
            <person name="Chea S."/>
            <person name="Kim D.-U."/>
        </authorList>
    </citation>
    <scope>NUCLEOTIDE SEQUENCE [LARGE SCALE GENOMIC DNA]</scope>
    <source>
        <strain evidence="6 7">DB2414S</strain>
    </source>
</reference>
<protein>
    <submittedName>
        <fullName evidence="6">LysR family transcriptional regulator</fullName>
    </submittedName>
</protein>
<dbReference type="PROSITE" id="PS50931">
    <property type="entry name" value="HTH_LYSR"/>
    <property type="match status" value="1"/>
</dbReference>
<dbReference type="Proteomes" id="UP000588586">
    <property type="component" value="Unassembled WGS sequence"/>
</dbReference>
<keyword evidence="3" id="KW-0238">DNA-binding</keyword>
<comment type="caution">
    <text evidence="6">The sequence shown here is derived from an EMBL/GenBank/DDBJ whole genome shotgun (WGS) entry which is preliminary data.</text>
</comment>
<dbReference type="Pfam" id="PF00126">
    <property type="entry name" value="HTH_1"/>
    <property type="match status" value="1"/>
</dbReference>
<dbReference type="GO" id="GO:0003700">
    <property type="term" value="F:DNA-binding transcription factor activity"/>
    <property type="evidence" value="ECO:0007669"/>
    <property type="project" value="InterPro"/>
</dbReference>
<dbReference type="EMBL" id="JABEPQ010000001">
    <property type="protein sequence ID" value="NNM45637.1"/>
    <property type="molecule type" value="Genomic_DNA"/>
</dbReference>
<dbReference type="Pfam" id="PF03466">
    <property type="entry name" value="LysR_substrate"/>
    <property type="match status" value="1"/>
</dbReference>
<keyword evidence="2" id="KW-0805">Transcription regulation</keyword>
<dbReference type="PRINTS" id="PR00039">
    <property type="entry name" value="HTHLYSR"/>
</dbReference>
<evidence type="ECO:0000256" key="3">
    <source>
        <dbReference type="ARBA" id="ARBA00023125"/>
    </source>
</evidence>
<dbReference type="InterPro" id="IPR000847">
    <property type="entry name" value="LysR_HTH_N"/>
</dbReference>
<evidence type="ECO:0000256" key="2">
    <source>
        <dbReference type="ARBA" id="ARBA00023015"/>
    </source>
</evidence>
<name>A0A849HM01_9MICO</name>
<dbReference type="Gene3D" id="3.40.190.10">
    <property type="entry name" value="Periplasmic binding protein-like II"/>
    <property type="match status" value="2"/>
</dbReference>
<dbReference type="Gene3D" id="1.10.10.10">
    <property type="entry name" value="Winged helix-like DNA-binding domain superfamily/Winged helix DNA-binding domain"/>
    <property type="match status" value="1"/>
</dbReference>
<keyword evidence="4" id="KW-0804">Transcription</keyword>
<dbReference type="GO" id="GO:0032993">
    <property type="term" value="C:protein-DNA complex"/>
    <property type="evidence" value="ECO:0007669"/>
    <property type="project" value="TreeGrafter"/>
</dbReference>
<dbReference type="PANTHER" id="PTHR30346:SF0">
    <property type="entry name" value="HCA OPERON TRANSCRIPTIONAL ACTIVATOR HCAR"/>
    <property type="match status" value="1"/>
</dbReference>
<dbReference type="SUPFAM" id="SSF46785">
    <property type="entry name" value="Winged helix' DNA-binding domain"/>
    <property type="match status" value="1"/>
</dbReference>
<dbReference type="PANTHER" id="PTHR30346">
    <property type="entry name" value="TRANSCRIPTIONAL DUAL REGULATOR HCAR-RELATED"/>
    <property type="match status" value="1"/>
</dbReference>
<keyword evidence="7" id="KW-1185">Reference proteome</keyword>
<dbReference type="InterPro" id="IPR005119">
    <property type="entry name" value="LysR_subst-bd"/>
</dbReference>
<organism evidence="6 7">
    <name type="scientific">Knoellia koreensis</name>
    <dbReference type="NCBI Taxonomy" id="2730921"/>
    <lineage>
        <taxon>Bacteria</taxon>
        <taxon>Bacillati</taxon>
        <taxon>Actinomycetota</taxon>
        <taxon>Actinomycetes</taxon>
        <taxon>Micrococcales</taxon>
        <taxon>Intrasporangiaceae</taxon>
        <taxon>Knoellia</taxon>
    </lineage>
</organism>
<sequence length="303" mass="33675">MGFSLRQLRYFVAVAEAGQISAAARELYVSQSAVTTAVQGIERQLGHTVFERQAYGVSLTPTGRALLPKARQILEMVGDAETTTAGDDAVEGELRIGVSYTVFSYFLPHHVHQLSTRYPSLRIHWRELSRTAIERQILDGSLDFGLILTSNVTDDRIERETFVHSRRRLWMAPTHPLAGREGLRLADVAEHPYAMLTVDEAARTTQAYWGPLQPQVFVRTSSIEACRSLVANGNAITILSDMVYRPWSLEGRRIETSVLADPVPDMSVGLAWRRGTPLTPTMAVLHDYFSSTLLMPQLPAPGT</sequence>
<dbReference type="FunFam" id="1.10.10.10:FF:000001">
    <property type="entry name" value="LysR family transcriptional regulator"/>
    <property type="match status" value="1"/>
</dbReference>
<feature type="domain" description="HTH lysR-type" evidence="5">
    <location>
        <begin position="3"/>
        <end position="60"/>
    </location>
</feature>
<evidence type="ECO:0000313" key="6">
    <source>
        <dbReference type="EMBL" id="NNM45637.1"/>
    </source>
</evidence>
<dbReference type="RefSeq" id="WP_171242633.1">
    <property type="nucleotide sequence ID" value="NZ_JABEPQ010000001.1"/>
</dbReference>
<dbReference type="SUPFAM" id="SSF53850">
    <property type="entry name" value="Periplasmic binding protein-like II"/>
    <property type="match status" value="1"/>
</dbReference>
<dbReference type="InterPro" id="IPR036390">
    <property type="entry name" value="WH_DNA-bd_sf"/>
</dbReference>